<evidence type="ECO:0000256" key="3">
    <source>
        <dbReference type="ARBA" id="ARBA00022833"/>
    </source>
</evidence>
<dbReference type="PANTHER" id="PTHR28620">
    <property type="entry name" value="CENTROMERE PROTEIN V"/>
    <property type="match status" value="1"/>
</dbReference>
<keyword evidence="5" id="KW-1185">Reference proteome</keyword>
<protein>
    <submittedName>
        <fullName evidence="4">GFA family protein</fullName>
    </submittedName>
</protein>
<dbReference type="PANTHER" id="PTHR28620:SF1">
    <property type="entry name" value="CENP-V_GFA DOMAIN-CONTAINING PROTEIN"/>
    <property type="match status" value="1"/>
</dbReference>
<keyword evidence="2" id="KW-0479">Metal-binding</keyword>
<name>A0A3D8V7L7_9GAMM</name>
<dbReference type="GO" id="GO:0016846">
    <property type="term" value="F:carbon-sulfur lyase activity"/>
    <property type="evidence" value="ECO:0007669"/>
    <property type="project" value="InterPro"/>
</dbReference>
<dbReference type="SUPFAM" id="SSF51316">
    <property type="entry name" value="Mss4-like"/>
    <property type="match status" value="1"/>
</dbReference>
<dbReference type="GO" id="GO:0046872">
    <property type="term" value="F:metal ion binding"/>
    <property type="evidence" value="ECO:0007669"/>
    <property type="project" value="UniProtKB-KW"/>
</dbReference>
<dbReference type="RefSeq" id="WP_115844822.1">
    <property type="nucleotide sequence ID" value="NZ_CP046603.1"/>
</dbReference>
<evidence type="ECO:0000256" key="2">
    <source>
        <dbReference type="ARBA" id="ARBA00022723"/>
    </source>
</evidence>
<dbReference type="Proteomes" id="UP000256829">
    <property type="component" value="Unassembled WGS sequence"/>
</dbReference>
<dbReference type="InterPro" id="IPR006913">
    <property type="entry name" value="CENP-V/GFA"/>
</dbReference>
<dbReference type="Pfam" id="PF04828">
    <property type="entry name" value="GFA"/>
    <property type="match status" value="1"/>
</dbReference>
<sequence length="116" mass="12797">MAHYSGGCHCGGIAYEVDGDIDQVLDCNCSLCAKRGGLLWFVPRTAFELKTPESNYRTYTFNTHKLQHHFCPECGISPFTEGQMPDGTPMVAINARCLEGVDPASLKVVHFDGRSR</sequence>
<organism evidence="4 5">
    <name type="scientific">Lysobacter soli</name>
    <dbReference type="NCBI Taxonomy" id="453783"/>
    <lineage>
        <taxon>Bacteria</taxon>
        <taxon>Pseudomonadati</taxon>
        <taxon>Pseudomonadota</taxon>
        <taxon>Gammaproteobacteria</taxon>
        <taxon>Lysobacterales</taxon>
        <taxon>Lysobacteraceae</taxon>
        <taxon>Lysobacter</taxon>
    </lineage>
</organism>
<dbReference type="InterPro" id="IPR052355">
    <property type="entry name" value="CENP-V-like"/>
</dbReference>
<evidence type="ECO:0000313" key="5">
    <source>
        <dbReference type="Proteomes" id="UP000256829"/>
    </source>
</evidence>
<gene>
    <name evidence="4" type="ORF">DX912_17605</name>
</gene>
<dbReference type="Gene3D" id="2.170.150.70">
    <property type="match status" value="1"/>
</dbReference>
<accession>A0A3D8V7L7</accession>
<evidence type="ECO:0000256" key="1">
    <source>
        <dbReference type="ARBA" id="ARBA00005495"/>
    </source>
</evidence>
<keyword evidence="3" id="KW-0862">Zinc</keyword>
<dbReference type="EMBL" id="QTJR01000019">
    <property type="protein sequence ID" value="RDY65410.1"/>
    <property type="molecule type" value="Genomic_DNA"/>
</dbReference>
<dbReference type="AlphaFoldDB" id="A0A3D8V7L7"/>
<evidence type="ECO:0000313" key="4">
    <source>
        <dbReference type="EMBL" id="RDY65410.1"/>
    </source>
</evidence>
<dbReference type="InterPro" id="IPR011057">
    <property type="entry name" value="Mss4-like_sf"/>
</dbReference>
<dbReference type="PROSITE" id="PS51891">
    <property type="entry name" value="CENP_V_GFA"/>
    <property type="match status" value="1"/>
</dbReference>
<proteinExistence type="inferred from homology"/>
<comment type="caution">
    <text evidence="4">The sequence shown here is derived from an EMBL/GenBank/DDBJ whole genome shotgun (WGS) entry which is preliminary data.</text>
</comment>
<reference evidence="4 5" key="1">
    <citation type="submission" date="2018-08" db="EMBL/GenBank/DDBJ databases">
        <title>Lysobacter soli KCTC 22011, whole genome shotgun sequence.</title>
        <authorList>
            <person name="Zhang X."/>
            <person name="Feng G."/>
            <person name="Zhu H."/>
        </authorList>
    </citation>
    <scope>NUCLEOTIDE SEQUENCE [LARGE SCALE GENOMIC DNA]</scope>
    <source>
        <strain evidence="4 5">KCTC 22011</strain>
    </source>
</reference>
<dbReference type="OrthoDB" id="9805575at2"/>
<comment type="similarity">
    <text evidence="1">Belongs to the Gfa family.</text>
</comment>